<dbReference type="GO" id="GO:0000150">
    <property type="term" value="F:DNA strand exchange activity"/>
    <property type="evidence" value="ECO:0007669"/>
    <property type="project" value="InterPro"/>
</dbReference>
<dbReference type="PANTHER" id="PTHR30461:SF23">
    <property type="entry name" value="DNA RECOMBINASE-RELATED"/>
    <property type="match status" value="1"/>
</dbReference>
<reference evidence="3" key="1">
    <citation type="journal article" date="2014" name="Front. Microbiol.">
        <title>High frequency of phylogenetically diverse reductive dehalogenase-homologous genes in deep subseafloor sedimentary metagenomes.</title>
        <authorList>
            <person name="Kawai M."/>
            <person name="Futagami T."/>
            <person name="Toyoda A."/>
            <person name="Takaki Y."/>
            <person name="Nishi S."/>
            <person name="Hori S."/>
            <person name="Arai W."/>
            <person name="Tsubouchi T."/>
            <person name="Morono Y."/>
            <person name="Uchiyama I."/>
            <person name="Ito T."/>
            <person name="Fujiyama A."/>
            <person name="Inagaki F."/>
            <person name="Takami H."/>
        </authorList>
    </citation>
    <scope>NUCLEOTIDE SEQUENCE</scope>
    <source>
        <strain evidence="3">Expedition CK06-06</strain>
    </source>
</reference>
<feature type="domain" description="Resolvase/invertase-type recombinase catalytic" evidence="1">
    <location>
        <begin position="1"/>
        <end position="123"/>
    </location>
</feature>
<evidence type="ECO:0000313" key="3">
    <source>
        <dbReference type="EMBL" id="GAI17232.1"/>
    </source>
</evidence>
<gene>
    <name evidence="3" type="ORF">S06H3_13979</name>
</gene>
<dbReference type="InterPro" id="IPR050639">
    <property type="entry name" value="SSR_resolvase"/>
</dbReference>
<evidence type="ECO:0008006" key="4">
    <source>
        <dbReference type="Google" id="ProtNLM"/>
    </source>
</evidence>
<dbReference type="InterPro" id="IPR025827">
    <property type="entry name" value="Zn_ribbon_recom_dom"/>
</dbReference>
<dbReference type="EMBL" id="BARV01006830">
    <property type="protein sequence ID" value="GAI17232.1"/>
    <property type="molecule type" value="Genomic_DNA"/>
</dbReference>
<feature type="non-terminal residue" evidence="3">
    <location>
        <position position="355"/>
    </location>
</feature>
<organism evidence="3">
    <name type="scientific">marine sediment metagenome</name>
    <dbReference type="NCBI Taxonomy" id="412755"/>
    <lineage>
        <taxon>unclassified sequences</taxon>
        <taxon>metagenomes</taxon>
        <taxon>ecological metagenomes</taxon>
    </lineage>
</organism>
<dbReference type="Gene3D" id="3.40.50.1390">
    <property type="entry name" value="Resolvase, N-terminal catalytic domain"/>
    <property type="match status" value="1"/>
</dbReference>
<dbReference type="InterPro" id="IPR038109">
    <property type="entry name" value="DNA_bind_recomb_sf"/>
</dbReference>
<evidence type="ECO:0000259" key="1">
    <source>
        <dbReference type="PROSITE" id="PS51736"/>
    </source>
</evidence>
<dbReference type="Pfam" id="PF13408">
    <property type="entry name" value="Zn_ribbon_recom"/>
    <property type="match status" value="1"/>
</dbReference>
<dbReference type="CDD" id="cd00338">
    <property type="entry name" value="Ser_Recombinase"/>
    <property type="match status" value="1"/>
</dbReference>
<protein>
    <recommendedName>
        <fullName evidence="4">Recombinase domain-containing protein</fullName>
    </recommendedName>
</protein>
<dbReference type="AlphaFoldDB" id="X1LD52"/>
<dbReference type="Pfam" id="PF00239">
    <property type="entry name" value="Resolvase"/>
    <property type="match status" value="1"/>
</dbReference>
<sequence>MKCCLDYCHEKGYEVSKRFSEAYSGLTLDRPKLRELQDLIRAGYIDVIVIYCLDRISRDPTHGVILTQEFERLNVALEAVTEDINNSELGKLISYIRGFASKLEAEKIRERTMRGKMAHLKEGKLPQGTGIGIYGYSWDKTTGKRQIIDHETETVRRMFDMAINGISTNKIAITLNESGIRTKSGSLWYPLTIRRILKNQTYTGKTYYGMTKRVGKNKVVAQPKENWILLPDITPPIITDGIFNQAQEAMKNARDSRPMKSNAAYLLTGFIKCPKCGSPIGGTTMNGKYRYYQCRGARPTATRGKICDAGYIKADKLECEVWKKVVEMASSPITILLRQYEHKCVDRINPLPSFD</sequence>
<feature type="domain" description="Recombinase" evidence="2">
    <location>
        <begin position="133"/>
        <end position="257"/>
    </location>
</feature>
<evidence type="ECO:0000259" key="2">
    <source>
        <dbReference type="PROSITE" id="PS51737"/>
    </source>
</evidence>
<dbReference type="PROSITE" id="PS51736">
    <property type="entry name" value="RECOMBINASES_3"/>
    <property type="match status" value="1"/>
</dbReference>
<dbReference type="Pfam" id="PF07508">
    <property type="entry name" value="Recombinase"/>
    <property type="match status" value="1"/>
</dbReference>
<dbReference type="SMART" id="SM00857">
    <property type="entry name" value="Resolvase"/>
    <property type="match status" value="1"/>
</dbReference>
<dbReference type="InterPro" id="IPR011109">
    <property type="entry name" value="DNA_bind_recombinase_dom"/>
</dbReference>
<dbReference type="InterPro" id="IPR006119">
    <property type="entry name" value="Resolv_N"/>
</dbReference>
<name>X1LD52_9ZZZZ</name>
<dbReference type="GO" id="GO:0003677">
    <property type="term" value="F:DNA binding"/>
    <property type="evidence" value="ECO:0007669"/>
    <property type="project" value="InterPro"/>
</dbReference>
<dbReference type="PROSITE" id="PS51737">
    <property type="entry name" value="RECOMBINASE_DNA_BIND"/>
    <property type="match status" value="1"/>
</dbReference>
<dbReference type="SUPFAM" id="SSF53041">
    <property type="entry name" value="Resolvase-like"/>
    <property type="match status" value="1"/>
</dbReference>
<dbReference type="Gene3D" id="3.90.1750.20">
    <property type="entry name" value="Putative Large Serine Recombinase, Chain B, Domain 2"/>
    <property type="match status" value="1"/>
</dbReference>
<dbReference type="PANTHER" id="PTHR30461">
    <property type="entry name" value="DNA-INVERTASE FROM LAMBDOID PROPHAGE"/>
    <property type="match status" value="1"/>
</dbReference>
<dbReference type="InterPro" id="IPR036162">
    <property type="entry name" value="Resolvase-like_N_sf"/>
</dbReference>
<proteinExistence type="predicted"/>
<accession>X1LD52</accession>
<comment type="caution">
    <text evidence="3">The sequence shown here is derived from an EMBL/GenBank/DDBJ whole genome shotgun (WGS) entry which is preliminary data.</text>
</comment>